<dbReference type="GO" id="GO:0005930">
    <property type="term" value="C:axoneme"/>
    <property type="evidence" value="ECO:0007669"/>
    <property type="project" value="UniProtKB-SubCell"/>
</dbReference>
<dbReference type="Gene3D" id="1.20.920.30">
    <property type="match status" value="1"/>
</dbReference>
<keyword evidence="11" id="KW-0243">Dynein</keyword>
<dbReference type="Gene3D" id="1.20.920.20">
    <property type="match status" value="1"/>
</dbReference>
<keyword evidence="8" id="KW-0547">Nucleotide-binding</keyword>
<dbReference type="Gene3D" id="1.10.8.710">
    <property type="match status" value="1"/>
</dbReference>
<feature type="domain" description="AAA+ ATPase" evidence="21">
    <location>
        <begin position="2320"/>
        <end position="2444"/>
    </location>
</feature>
<evidence type="ECO:0000256" key="7">
    <source>
        <dbReference type="ARBA" id="ARBA00022701"/>
    </source>
</evidence>
<feature type="coiled-coil region" evidence="19">
    <location>
        <begin position="3125"/>
        <end position="3215"/>
    </location>
</feature>
<dbReference type="InterPro" id="IPR042219">
    <property type="entry name" value="AAA_lid_11_sf"/>
</dbReference>
<evidence type="ECO:0000256" key="4">
    <source>
        <dbReference type="ARBA" id="ARBA00022473"/>
    </source>
</evidence>
<evidence type="ECO:0000256" key="3">
    <source>
        <dbReference type="ARBA" id="ARBA00008887"/>
    </source>
</evidence>
<dbReference type="GO" id="GO:0060271">
    <property type="term" value="P:cilium assembly"/>
    <property type="evidence" value="ECO:0007669"/>
    <property type="project" value="UniProtKB-ARBA"/>
</dbReference>
<name>A0A8J5Y331_DIALT</name>
<dbReference type="PANTHER" id="PTHR45703">
    <property type="entry name" value="DYNEIN HEAVY CHAIN"/>
    <property type="match status" value="1"/>
</dbReference>
<keyword evidence="7" id="KW-0493">Microtubule</keyword>
<keyword evidence="13" id="KW-0969">Cilium</keyword>
<dbReference type="InterPro" id="IPR024743">
    <property type="entry name" value="Dynein_HC_stalk"/>
</dbReference>
<dbReference type="GO" id="GO:0045505">
    <property type="term" value="F:dynein intermediate chain binding"/>
    <property type="evidence" value="ECO:0007669"/>
    <property type="project" value="InterPro"/>
</dbReference>
<dbReference type="Pfam" id="PF12780">
    <property type="entry name" value="AAA_8"/>
    <property type="match status" value="1"/>
</dbReference>
<dbReference type="GO" id="GO:0005874">
    <property type="term" value="C:microtubule"/>
    <property type="evidence" value="ECO:0007669"/>
    <property type="project" value="UniProtKB-KW"/>
</dbReference>
<evidence type="ECO:0000256" key="2">
    <source>
        <dbReference type="ARBA" id="ARBA00004522"/>
    </source>
</evidence>
<keyword evidence="9" id="KW-0970">Cilium biogenesis/degradation</keyword>
<dbReference type="Pfam" id="PF12775">
    <property type="entry name" value="AAA_7"/>
    <property type="match status" value="1"/>
</dbReference>
<dbReference type="InterPro" id="IPR026983">
    <property type="entry name" value="DHC"/>
</dbReference>
<dbReference type="Pfam" id="PF03028">
    <property type="entry name" value="Dynein_heavy"/>
    <property type="match status" value="1"/>
</dbReference>
<dbReference type="Pfam" id="PF22597">
    <property type="entry name" value="DYN_lid"/>
    <property type="match status" value="1"/>
</dbReference>
<evidence type="ECO:0000256" key="6">
    <source>
        <dbReference type="ARBA" id="ARBA00022490"/>
    </source>
</evidence>
<keyword evidence="23" id="KW-1185">Reference proteome</keyword>
<proteinExistence type="inferred from homology"/>
<keyword evidence="6" id="KW-0963">Cytoplasm</keyword>
<dbReference type="Gene3D" id="3.10.490.20">
    <property type="match status" value="1"/>
</dbReference>
<evidence type="ECO:0000313" key="22">
    <source>
        <dbReference type="EMBL" id="KAG8470560.1"/>
    </source>
</evidence>
<dbReference type="InterPro" id="IPR042222">
    <property type="entry name" value="Dynein_2_N"/>
</dbReference>
<evidence type="ECO:0000259" key="21">
    <source>
        <dbReference type="SMART" id="SM00382"/>
    </source>
</evidence>
<dbReference type="Gene3D" id="1.10.8.720">
    <property type="entry name" value="Region D6 of dynein motor"/>
    <property type="match status" value="1"/>
</dbReference>
<dbReference type="InterPro" id="IPR041658">
    <property type="entry name" value="AAA_lid_11"/>
</dbReference>
<dbReference type="Pfam" id="PF12777">
    <property type="entry name" value="MT"/>
    <property type="match status" value="1"/>
</dbReference>
<dbReference type="Proteomes" id="UP000751190">
    <property type="component" value="Unassembled WGS sequence"/>
</dbReference>
<dbReference type="InterPro" id="IPR013594">
    <property type="entry name" value="Dynein_heavy_tail"/>
</dbReference>
<dbReference type="Gene3D" id="1.10.287.2620">
    <property type="match status" value="1"/>
</dbReference>
<evidence type="ECO:0000256" key="1">
    <source>
        <dbReference type="ARBA" id="ARBA00004430"/>
    </source>
</evidence>
<dbReference type="FunFam" id="3.40.50.300:FF:001810">
    <property type="entry name" value="Cytoplasmic dynein 2 heavy chain 1"/>
    <property type="match status" value="1"/>
</dbReference>
<dbReference type="GO" id="GO:0008104">
    <property type="term" value="P:intracellular protein localization"/>
    <property type="evidence" value="ECO:0007669"/>
    <property type="project" value="UniProtKB-ARBA"/>
</dbReference>
<dbReference type="InterPro" id="IPR013602">
    <property type="entry name" value="Dynein_heavy_linker"/>
</dbReference>
<accession>A0A8J5Y331</accession>
<gene>
    <name evidence="22" type="ORF">KFE25_008981</name>
</gene>
<keyword evidence="10" id="KW-0067">ATP-binding</keyword>
<dbReference type="InterPro" id="IPR043160">
    <property type="entry name" value="Dynein_C_barrel"/>
</dbReference>
<feature type="compositionally biased region" description="Low complexity" evidence="20">
    <location>
        <begin position="1041"/>
        <end position="1050"/>
    </location>
</feature>
<dbReference type="Gene3D" id="3.40.50.300">
    <property type="entry name" value="P-loop containing nucleotide triphosphate hydrolases"/>
    <property type="match status" value="5"/>
</dbReference>
<dbReference type="FunFam" id="3.20.180.20:FF:000002">
    <property type="entry name" value="Cytoplasmic dynein heavy chain 1"/>
    <property type="match status" value="1"/>
</dbReference>
<evidence type="ECO:0000256" key="20">
    <source>
        <dbReference type="SAM" id="MobiDB-lite"/>
    </source>
</evidence>
<keyword evidence="16" id="KW-0206">Cytoskeleton</keyword>
<dbReference type="OMA" id="SHMYQFS"/>
<keyword evidence="4" id="KW-0217">Developmental protein</keyword>
<evidence type="ECO:0000256" key="17">
    <source>
        <dbReference type="ARBA" id="ARBA00023273"/>
    </source>
</evidence>
<evidence type="ECO:0000256" key="15">
    <source>
        <dbReference type="ARBA" id="ARBA00023175"/>
    </source>
</evidence>
<dbReference type="Pfam" id="PF18199">
    <property type="entry name" value="Dynein_C"/>
    <property type="match status" value="1"/>
</dbReference>
<dbReference type="InterPro" id="IPR054354">
    <property type="entry name" value="DYNC2H1-like_lid"/>
</dbReference>
<dbReference type="Gene3D" id="1.20.1270.280">
    <property type="match status" value="1"/>
</dbReference>
<dbReference type="Pfam" id="PF12774">
    <property type="entry name" value="AAA_6"/>
    <property type="match status" value="1"/>
</dbReference>
<dbReference type="Pfam" id="PF18198">
    <property type="entry name" value="AAA_lid_11"/>
    <property type="match status" value="1"/>
</dbReference>
<dbReference type="OrthoDB" id="10252139at2759"/>
<dbReference type="SMART" id="SM00382">
    <property type="entry name" value="AAA"/>
    <property type="match status" value="3"/>
</dbReference>
<dbReference type="GO" id="GO:0051959">
    <property type="term" value="F:dynein light intermediate chain binding"/>
    <property type="evidence" value="ECO:0007669"/>
    <property type="project" value="InterPro"/>
</dbReference>
<evidence type="ECO:0000256" key="10">
    <source>
        <dbReference type="ARBA" id="ARBA00022840"/>
    </source>
</evidence>
<feature type="compositionally biased region" description="Basic and acidic residues" evidence="20">
    <location>
        <begin position="1026"/>
        <end position="1038"/>
    </location>
</feature>
<evidence type="ECO:0000256" key="12">
    <source>
        <dbReference type="ARBA" id="ARBA00023054"/>
    </source>
</evidence>
<keyword evidence="17" id="KW-0966">Cell projection</keyword>
<evidence type="ECO:0000256" key="5">
    <source>
        <dbReference type="ARBA" id="ARBA00022475"/>
    </source>
</evidence>
<feature type="domain" description="AAA+ ATPase" evidence="21">
    <location>
        <begin position="1718"/>
        <end position="1855"/>
    </location>
</feature>
<dbReference type="Pfam" id="PF08385">
    <property type="entry name" value="DHC_N1"/>
    <property type="match status" value="1"/>
</dbReference>
<comment type="similarity">
    <text evidence="3">Belongs to the dynein heavy chain family.</text>
</comment>
<dbReference type="SUPFAM" id="SSF52540">
    <property type="entry name" value="P-loop containing nucleoside triphosphate hydrolases"/>
    <property type="match status" value="4"/>
</dbReference>
<feature type="coiled-coil region" evidence="19">
    <location>
        <begin position="2930"/>
        <end position="2978"/>
    </location>
</feature>
<dbReference type="Gene3D" id="1.20.58.1120">
    <property type="match status" value="1"/>
</dbReference>
<dbReference type="FunFam" id="3.40.50.300:FF:000598">
    <property type="entry name" value="Dynein cytoplasmic 2 heavy chain 1"/>
    <property type="match status" value="1"/>
</dbReference>
<evidence type="ECO:0000313" key="23">
    <source>
        <dbReference type="Proteomes" id="UP000751190"/>
    </source>
</evidence>
<evidence type="ECO:0000256" key="13">
    <source>
        <dbReference type="ARBA" id="ARBA00023069"/>
    </source>
</evidence>
<dbReference type="FunFam" id="1.10.8.710:FF:000001">
    <property type="entry name" value="Dynein axonemal heavy chain 2"/>
    <property type="match status" value="1"/>
</dbReference>
<feature type="coiled-coil region" evidence="19">
    <location>
        <begin position="3455"/>
        <end position="3482"/>
    </location>
</feature>
<feature type="domain" description="AAA+ ATPase" evidence="21">
    <location>
        <begin position="2008"/>
        <end position="2155"/>
    </location>
</feature>
<dbReference type="InterPro" id="IPR041228">
    <property type="entry name" value="Dynein_C"/>
</dbReference>
<dbReference type="Pfam" id="PF12781">
    <property type="entry name" value="AAA_9"/>
    <property type="match status" value="1"/>
</dbReference>
<keyword evidence="15" id="KW-0505">Motor protein</keyword>
<organism evidence="22 23">
    <name type="scientific">Diacronema lutheri</name>
    <name type="common">Unicellular marine alga</name>
    <name type="synonym">Monochrysis lutheri</name>
    <dbReference type="NCBI Taxonomy" id="2081491"/>
    <lineage>
        <taxon>Eukaryota</taxon>
        <taxon>Haptista</taxon>
        <taxon>Haptophyta</taxon>
        <taxon>Pavlovophyceae</taxon>
        <taxon>Pavlovales</taxon>
        <taxon>Pavlovaceae</taxon>
        <taxon>Diacronema</taxon>
    </lineage>
</organism>
<dbReference type="FunFam" id="3.40.50.300:FF:000706">
    <property type="entry name" value="Cytoplasmic dynein 2 heavy chain 1"/>
    <property type="match status" value="1"/>
</dbReference>
<evidence type="ECO:0000256" key="18">
    <source>
        <dbReference type="ARBA" id="ARBA00023902"/>
    </source>
</evidence>
<dbReference type="InterPro" id="IPR043157">
    <property type="entry name" value="Dynein_AAA1S"/>
</dbReference>
<dbReference type="PANTHER" id="PTHR45703:SF22">
    <property type="entry name" value="DYNEIN CYTOPLASMIC 2 HEAVY CHAIN 1"/>
    <property type="match status" value="1"/>
</dbReference>
<dbReference type="InterPro" id="IPR004273">
    <property type="entry name" value="Dynein_heavy_D6_P-loop"/>
</dbReference>
<sequence>MGGGDPRQGFISQCALNILGVDLPPANGSVWSGGAAALRAQVEDAREVARFLEDPTCFVLQVASVQHSGQYVLSVTNSSEIAPGCDGAALFTKCSADPITASNVHKCVLVSHVHGSPVVGLHSLLHNVYSPLLCDEASPWSSKLDSKSRGLMLQVETALGSVAHGGALRPAGVASDDDVSTILTPADECRHWQQLASQQAHGVDPSARARAQEFWLVLEPLAEQLDGFCELPFGEALEVLDSLHDALDALWEGGFAERRMAHLMRVVGSSVDGLVKRKFGGLDLWRAPYLRVCRALKDSSAIAERWATVCLELTTLYWPKRDNAWRGGPFRDGTLESLSARLDEVLQLRVVHQQLSAVLTEPEARELRVGEVFDAFGGLNPLHHSEFSRGKWAAATAAYQRAMDGIEVRVADKLRQALSSAGARPQALLNEFLHFRELICRPNISRLLAPEREMLLSQLEGHLSSLRDDFDARTGVLLESAAAGARAGGQVGKNLSGVVQRAVLTRTLLARAGEMTRAAEALLADLQGAERFRAKAEDLKAYLADYGDQQFAEWCEDVERALVDEEQGVQLTGRLMVISSQDASLVVNFSDRLVQFLRDVRQLAAAGYAIPRAVAAQEELAKGFYARAVALRQVANTYNKLDAEVVRSQKPLLLNEVLRFERIATNPTASGGAAGAAGAAGGRSAITWADREEVDRYARDLHEARERLQEQIRKLRRTHQSFGDEVQRLMGLSLLHQQDDWKRAVDELRRRANNMEAHYPNMQSWRNHWDVQLYKALEVQYRTGLESLHATLPPLDAELQFKSGQLVFKPPIEELKTLYYKKVKEFISVPTKFKGLQYYDAKAAGGTDDGGGGGGGGGKLMTLSVFREMPDRCVDSLVEVYRQAAAVFRKLDELAASLQPWVALGRLHNIDEFVQRNCVEVSEWEANYAALKARRKESDKLPNYFKVDCVTVSLVPFKAALDHQYARVAGSLAGSMKAAFESQRAEVEAFIHSARDALRLPPAPTYEQIFEARQARAGLQEQMREAEGTMRQLGEKSKMLSSAGGSSSAAPDLGPLRAEWDELDASVEAFDGMVTELMAQRKAGISERVAEAERAIHNFAARWYELKPKAIPIADAAAMRDVSARLSDLKTEFDAVERVCAQVCDECDHFEQPPPPFEQRDAVRADIESFTGSLGLIQAFSNELAKLSSEDWISFRGRLWEFDDFVAAWLEKAKACPAGPVADHLKELLHKLRDVAPNLKLVRGDGFEAAHWADLFKRLSMERVDLSKLTVGHFVKAAQKIVEHADELKALISRAAGEVSIREALGEVSAWSQDTSFTLTEYTERGRTTPLIREWKELTTQVSDMQSLLGSLKESAWYAPFADEVQAHERKLTALDDCLASLNVIQRKWVYLEPIFGRGAMPHEAARFERVDSEFRNLALAVADDPRVLQILRTPNLPELLATMLDQLERCQKALADFLEEKRQRFPRFYFIGDDDLLEILGQAKNPEVIQTHLKKLFAGIFKVAFAEGNQQIAGMCSLDGELVPLSAPVAVSDQVEAWLSALSDLMRHTLADELATTLRARQTDLQKTSQQVLLVSEMITFTHDCEAAISGGGARALEKLRAGLLGRLQEYTQLETDSALVQTKLKAMLLDLIHNMDVVDQLLAARTASVTDWHWRRQLRYYAPEQTRGSGACTLAQVEASFDYTFEYQGNAPKLVHTPLTDKCYITLTQAMFMGYGGNPYGPAGTGKTESVKALGQAFGRQVLVFNCDEGIDSHSMGRIFVGLVKCGAWGCFDEFNRLLPDQLSEISQQIQLIQHALKARQPHVELLGAQTNVDPNAGIFVTMNPAGKGYGGRSKLPDNLKALFRAIAMSAPDNELIAEVMMYSEGFTHAKELGSKLVAVFKLSKQLLSPQQHYDWGLRSLKTVLRVAGQLVAAEKKRAGGKAIAREAEESAVIKALRINTLSKLTYNDTDAFNALIGDVFPGALAQDITYVEIEAAVRTVLAKESLQPLELQIKKMLQFYEATQQRMGVVIVGPSGSGKTTICRVLRQALQSLGRKIPMYTMNPKAMPREQLLGKMDLDTREWFDGVLTASSRKVIKEEADVSSWIVCDGDIDPEWIESLNSVLDDNHLLTMPSGERIQFGPNVNFIFETHDLKFASPATVTRMGMIFLSEESTEVECIVQSWLAKLEPDVRARMDGWIADYFYRAYKWVLGVGAAGVALGTTKAGIVHGGLSHLSHVRTKGAFVPALVRGLGSNLLPDKRAELAKLVYQWANESPADRNRPLDSHYDDKSGGHALYALDLATEPLSLDALSSAAGPMVRTADVQRDTAMVMPWIERMEPFILVGPEGCGKSMLLAHAFGTIRGAQVAVVHCSAQTKAQHVIQKLSQVCLSSATQAGRVFRPKDGSRLILYLKDINLPRPDKYETSELVEFLQQIVTYNGFYDKALEWVGLDKVQLVCSINPASTLGRYPLSSRFTASVRIACISYPDRDSLTAIYSQLCGLALHAASAGSAEWDNSNAARKLAACMVEVYESVRRKFSPDEHRHYQYNPRELTRWVRGLLRYDMRSPGATLLDTWAHEGARLLRDRLVDVHAQSRFDALLAAAVRTHFGKALDEDAESVYTTWAAAPGESIPKVGQATRTLPLRRAPRAEVVAYAERGLQMYEREIKELRIQLFPEAMEQLLHFERVLSHGAGHLLLVGRSGVGRRSLVTLAAYMHDMQLFSPCVTRDYGVKQFRLDLKAALSAAGVQGRHVVLLIEDYQLVQPSFIEMVNSVLSSGEVSGLYTPEELEPLLAPLKEEMAAAGTHRSLYDFFVSRCAQFCHVVLSLDPTNEQFAGRCESNPALFTRCAIVWMGTWSASSMGTLPAPVLADAELPAELHAGLTRALVSLHESQAAAGRLDRGAVPRNYISMIGTWGKIYKAKRAELATRVQHLGGGLTKLNDAAAAVDNLSRAATDQRAKLADAQKLADAAMVDIQAAMEQALERKKEVEQLQSMLGVEEKEMTRSKAGIELELSHAMPLLEAAQQAVGGIRSDNLNEIRSLKMPPEAIRDVLEGVLRIMGNFDTSWISMKRFLSNRSVKDEILNFDSRKITPDVRESVKQLMQQKALSFDEMNIRRVSVAAAPLAAWVRANIEFSTVLHKVAPLEAQNAELEARLAASRERLVECQTQLSQLDGRVATLKSNFQKKTAEAENLRVSLERAETTLAAALRLIEKLGGERGRWDAQLQQLNAEMGRVPGKALMAAAFITYLADEEEATRAAAIARWAELLGGATNGGARAGAAAGLEWASFSLQRFLSTEGQMLSWKAAGLPGDVLSMDNALVIQHALNVPFVIDPSAQATAWLVSHLQRGGTVETVTPNEARFSTALELSVRFGKTCVVQEVDAIEPILVPIVRRDLLRQGPRWVVQVGDKQIDFSESFRLFLTTRNQAPHLPPDAAALVTLVNFSVTRGGLEGQLLGLTIKHEQPELESQKSALLQAEEELKVQLEGLERQLLDELATSSGNILENKALIESLNETKAKSNTISDKLQQSTQLQISLDQQRDVYRPVAIVGSAVFFALVELRRLNGMYAFSLPGFLALFRQALASPVGGGGGATERIAGLSIDLQQRTYQYVARSLLKEDRLTFALHLARALFPAEFGADEWAVFTRKQAAAGMGGSMTLPGWVPAERKADMVLLTQALPSLAQECGLNGHSPEWAQWAASAAPESAPPRSMPASVRRFQFLLILQALRPERLGVALTAFACDLLRLPSLGTAPSALHAVASEATSGQQPILLVTTAGADPSQELEELAGRLMPGRFKPLAMGGQQTATALQLVRDGAQRGEWVCLKNLHLVVHWVPLLAKELSSLSPHPDFRLWLTTEAHAAFSPIVLQQSLKVTFEAPPGLQRNLSRTYETWTADFIQAGSVQRAQTLFVLAWFHALLQERRTYIPQGWSKFYEFTAADLRSAADLLAPAGGHGAGGPPDLNTVLGLLDTSIYGGRLETAADRRVLDSYMRQYFTADMLTGRAAPRIGSIAMPQSARHTDYVAAIGTIPPIDSPALFGLALNADRAVATRISTYVIKSLRVLSTAAEAHAAFDRERWAAELSPLLTLWQKLLQQGDLLTLAQAGEAAQPDGRLDTPVNRFVALERKKASALVTAVDGTLSSIARVVRGAELLTASTQADGATLLALTVPAAWSELWEGPAEPASWIRAAAARTVALAGWWQRVESGSLLSAPLVLAELLNPSNLLNALRQQTARAAKCSMDSLRLSCALDARALQAAATPPVQVDSLVLQGALMSATGLVEAPADAPLFNAMPPVFLAWIAADAPELYPAEHSVGLPVYLDAERERTLAELRLPCVASQTAWIQAGAALFVAAE</sequence>
<dbReference type="GO" id="GO:0008569">
    <property type="term" value="F:minus-end-directed microtubule motor activity"/>
    <property type="evidence" value="ECO:0007669"/>
    <property type="project" value="InterPro"/>
</dbReference>
<comment type="caution">
    <text evidence="22">The sequence shown here is derived from an EMBL/GenBank/DDBJ whole genome shotgun (WGS) entry which is preliminary data.</text>
</comment>
<dbReference type="InterPro" id="IPR049400">
    <property type="entry name" value="DYNC2H1_AAA_dom"/>
</dbReference>
<keyword evidence="5" id="KW-1003">Cell membrane</keyword>
<evidence type="ECO:0000256" key="14">
    <source>
        <dbReference type="ARBA" id="ARBA00023136"/>
    </source>
</evidence>
<dbReference type="Gene3D" id="6.10.140.1060">
    <property type="match status" value="1"/>
</dbReference>
<protein>
    <recommendedName>
        <fullName evidence="18">Cytoplasmic dynein 2 heavy chain 1</fullName>
    </recommendedName>
</protein>
<dbReference type="InterPro" id="IPR035699">
    <property type="entry name" value="AAA_6"/>
</dbReference>
<dbReference type="Gene3D" id="3.20.180.20">
    <property type="entry name" value="Dynein heavy chain, N-terminal domain 2"/>
    <property type="match status" value="1"/>
</dbReference>
<dbReference type="FunFam" id="3.40.50.300:FF:000071">
    <property type="entry name" value="Cytoplasmic dynein heavy chain 1"/>
    <property type="match status" value="1"/>
</dbReference>
<evidence type="ECO:0000256" key="16">
    <source>
        <dbReference type="ARBA" id="ARBA00023212"/>
    </source>
</evidence>
<dbReference type="GO" id="GO:0060170">
    <property type="term" value="C:ciliary membrane"/>
    <property type="evidence" value="ECO:0007669"/>
    <property type="project" value="UniProtKB-SubCell"/>
</dbReference>
<evidence type="ECO:0000256" key="9">
    <source>
        <dbReference type="ARBA" id="ARBA00022794"/>
    </source>
</evidence>
<dbReference type="InterPro" id="IPR035706">
    <property type="entry name" value="AAA_9"/>
</dbReference>
<dbReference type="GO" id="GO:0030286">
    <property type="term" value="C:dynein complex"/>
    <property type="evidence" value="ECO:0007669"/>
    <property type="project" value="UniProtKB-KW"/>
</dbReference>
<dbReference type="GO" id="GO:0005524">
    <property type="term" value="F:ATP binding"/>
    <property type="evidence" value="ECO:0007669"/>
    <property type="project" value="UniProtKB-KW"/>
</dbReference>
<comment type="subcellular location">
    <subcellularLocation>
        <location evidence="2">Cell projection</location>
        <location evidence="2">Cilium membrane</location>
        <topology evidence="2">Peripheral membrane protein</topology>
        <orientation evidence="2">Cytoplasmic side</orientation>
    </subcellularLocation>
    <subcellularLocation>
        <location evidence="1">Cytoplasm</location>
        <location evidence="1">Cytoskeleton</location>
        <location evidence="1">Cilium axoneme</location>
    </subcellularLocation>
</comment>
<dbReference type="InterPro" id="IPR024317">
    <property type="entry name" value="Dynein_heavy_chain_D4_dom"/>
</dbReference>
<dbReference type="Gene3D" id="1.20.140.100">
    <property type="entry name" value="Dynein heavy chain, N-terminal domain 2"/>
    <property type="match status" value="1"/>
</dbReference>
<reference evidence="22" key="1">
    <citation type="submission" date="2021-05" db="EMBL/GenBank/DDBJ databases">
        <title>The genome of the haptophyte Pavlova lutheri (Diacronema luteri, Pavlovales) - a model for lipid biosynthesis in eukaryotic algae.</title>
        <authorList>
            <person name="Hulatt C.J."/>
            <person name="Posewitz M.C."/>
        </authorList>
    </citation>
    <scope>NUCLEOTIDE SEQUENCE</scope>
    <source>
        <strain evidence="22">NIVA-4/92</strain>
    </source>
</reference>
<feature type="coiled-coil region" evidence="19">
    <location>
        <begin position="691"/>
        <end position="758"/>
    </location>
</feature>
<dbReference type="InterPro" id="IPR003593">
    <property type="entry name" value="AAA+_ATPase"/>
</dbReference>
<feature type="region of interest" description="Disordered" evidence="20">
    <location>
        <begin position="1026"/>
        <end position="1054"/>
    </location>
</feature>
<evidence type="ECO:0000256" key="19">
    <source>
        <dbReference type="SAM" id="Coils"/>
    </source>
</evidence>
<dbReference type="Pfam" id="PF21264">
    <property type="entry name" value="DYNC2H1_AAA_dom"/>
    <property type="match status" value="1"/>
</dbReference>
<dbReference type="GO" id="GO:0007018">
    <property type="term" value="P:microtubule-based movement"/>
    <property type="evidence" value="ECO:0007669"/>
    <property type="project" value="InterPro"/>
</dbReference>
<keyword evidence="14" id="KW-0472">Membrane</keyword>
<dbReference type="Gene3D" id="1.10.8.1220">
    <property type="match status" value="1"/>
</dbReference>
<dbReference type="Pfam" id="PF08393">
    <property type="entry name" value="DHC_N2"/>
    <property type="match status" value="1"/>
</dbReference>
<keyword evidence="12 19" id="KW-0175">Coiled coil</keyword>
<dbReference type="EMBL" id="JAGTXO010000001">
    <property type="protein sequence ID" value="KAG8470560.1"/>
    <property type="molecule type" value="Genomic_DNA"/>
</dbReference>
<dbReference type="InterPro" id="IPR042228">
    <property type="entry name" value="Dynein_linker_3"/>
</dbReference>
<dbReference type="InterPro" id="IPR027417">
    <property type="entry name" value="P-loop_NTPase"/>
</dbReference>
<evidence type="ECO:0000256" key="11">
    <source>
        <dbReference type="ARBA" id="ARBA00023017"/>
    </source>
</evidence>
<evidence type="ECO:0000256" key="8">
    <source>
        <dbReference type="ARBA" id="ARBA00022741"/>
    </source>
</evidence>
<dbReference type="FunFam" id="1.20.920.20:FF:000002">
    <property type="entry name" value="Cytoplasmic dynein 1 heavy chain"/>
    <property type="match status" value="1"/>
</dbReference>